<dbReference type="GO" id="GO:0003677">
    <property type="term" value="F:DNA binding"/>
    <property type="evidence" value="ECO:0007669"/>
    <property type="project" value="InterPro"/>
</dbReference>
<dbReference type="InterPro" id="IPR020046">
    <property type="entry name" value="5-3_exonucl_a-hlix_arch_N"/>
</dbReference>
<dbReference type="GO" id="GO:0008409">
    <property type="term" value="F:5'-3' exonuclease activity"/>
    <property type="evidence" value="ECO:0007669"/>
    <property type="project" value="InterPro"/>
</dbReference>
<organism evidence="4">
    <name type="scientific">viral metagenome</name>
    <dbReference type="NCBI Taxonomy" id="1070528"/>
    <lineage>
        <taxon>unclassified sequences</taxon>
        <taxon>metagenomes</taxon>
        <taxon>organismal metagenomes</taxon>
    </lineage>
</organism>
<dbReference type="EMBL" id="MN739140">
    <property type="protein sequence ID" value="QHS90503.1"/>
    <property type="molecule type" value="Genomic_DNA"/>
</dbReference>
<keyword evidence="2" id="KW-0378">Hydrolase</keyword>
<feature type="domain" description="5'-3' exonuclease" evidence="3">
    <location>
        <begin position="6"/>
        <end position="263"/>
    </location>
</feature>
<dbReference type="PANTHER" id="PTHR42646:SF2">
    <property type="entry name" value="5'-3' EXONUCLEASE FAMILY PROTEIN"/>
    <property type="match status" value="1"/>
</dbReference>
<sequence length="271" mass="32367">MNLNTKRPCLLIDTSYFVFYRYYATLNWYRHVNKDIDVSSLLDNTTFVDKYKFMFEKTVVNLVKKHKILWEDVVFCKDAPRDELWRYQYYIEYKHDRDEKQNMFNKDIFKMTYRHLIPALQNKFGFKVIEVASMEADDIIAVIKTMIRTKEQEIPITIVTNDNDYIQLYDDYTSIVNLQGKELKSRINIDPQQYLRLKVIMGDKSDCIPPIQKSVGPKTAEKLVSSQEMLDTFFKKYPQSKTQYELNKLLIDMKSIPHALKEKIENQFVLI</sequence>
<dbReference type="PANTHER" id="PTHR42646">
    <property type="entry name" value="FLAP ENDONUCLEASE XNI"/>
    <property type="match status" value="1"/>
</dbReference>
<name>A0A6C0BGL5_9ZZZZ</name>
<proteinExistence type="predicted"/>
<dbReference type="InterPro" id="IPR029060">
    <property type="entry name" value="PIN-like_dom_sf"/>
</dbReference>
<dbReference type="InterPro" id="IPR038969">
    <property type="entry name" value="FEN"/>
</dbReference>
<evidence type="ECO:0000313" key="4">
    <source>
        <dbReference type="EMBL" id="QHS90503.1"/>
    </source>
</evidence>
<evidence type="ECO:0000256" key="1">
    <source>
        <dbReference type="ARBA" id="ARBA00022722"/>
    </source>
</evidence>
<dbReference type="SUPFAM" id="SSF47807">
    <property type="entry name" value="5' to 3' exonuclease, C-terminal subdomain"/>
    <property type="match status" value="1"/>
</dbReference>
<dbReference type="GO" id="GO:0033567">
    <property type="term" value="P:DNA replication, Okazaki fragment processing"/>
    <property type="evidence" value="ECO:0007669"/>
    <property type="project" value="InterPro"/>
</dbReference>
<dbReference type="InterPro" id="IPR002421">
    <property type="entry name" value="5-3_exonuclease"/>
</dbReference>
<dbReference type="GO" id="GO:0017108">
    <property type="term" value="F:5'-flap endonuclease activity"/>
    <property type="evidence" value="ECO:0007669"/>
    <property type="project" value="InterPro"/>
</dbReference>
<evidence type="ECO:0000256" key="2">
    <source>
        <dbReference type="ARBA" id="ARBA00022801"/>
    </source>
</evidence>
<dbReference type="SMART" id="SM00475">
    <property type="entry name" value="53EXOc"/>
    <property type="match status" value="1"/>
</dbReference>
<dbReference type="Gene3D" id="1.10.150.20">
    <property type="entry name" value="5' to 3' exonuclease, C-terminal subdomain"/>
    <property type="match status" value="1"/>
</dbReference>
<protein>
    <recommendedName>
        <fullName evidence="3">5'-3' exonuclease domain-containing protein</fullName>
    </recommendedName>
</protein>
<dbReference type="Gene3D" id="3.40.50.1010">
    <property type="entry name" value="5'-nuclease"/>
    <property type="match status" value="1"/>
</dbReference>
<dbReference type="InterPro" id="IPR036279">
    <property type="entry name" value="5-3_exonuclease_C_sf"/>
</dbReference>
<accession>A0A6C0BGL5</accession>
<reference evidence="4" key="1">
    <citation type="journal article" date="2020" name="Nature">
        <title>Giant virus diversity and host interactions through global metagenomics.</title>
        <authorList>
            <person name="Schulz F."/>
            <person name="Roux S."/>
            <person name="Paez-Espino D."/>
            <person name="Jungbluth S."/>
            <person name="Walsh D.A."/>
            <person name="Denef V.J."/>
            <person name="McMahon K.D."/>
            <person name="Konstantinidis K.T."/>
            <person name="Eloe-Fadrosh E.A."/>
            <person name="Kyrpides N.C."/>
            <person name="Woyke T."/>
        </authorList>
    </citation>
    <scope>NUCLEOTIDE SEQUENCE</scope>
    <source>
        <strain evidence="4">GVMAG-M-3300010354-11</strain>
    </source>
</reference>
<dbReference type="Pfam" id="PF02739">
    <property type="entry name" value="5_3_exonuc_N"/>
    <property type="match status" value="1"/>
</dbReference>
<keyword evidence="1" id="KW-0540">Nuclease</keyword>
<evidence type="ECO:0000259" key="3">
    <source>
        <dbReference type="SMART" id="SM00475"/>
    </source>
</evidence>
<dbReference type="SUPFAM" id="SSF88723">
    <property type="entry name" value="PIN domain-like"/>
    <property type="match status" value="1"/>
</dbReference>
<dbReference type="AlphaFoldDB" id="A0A6C0BGL5"/>